<dbReference type="VEuPathDB" id="VectorBase:LLONM1_002817"/>
<evidence type="ECO:0000256" key="2">
    <source>
        <dbReference type="ARBA" id="ARBA00006482"/>
    </source>
</evidence>
<feature type="compositionally biased region" description="Low complexity" evidence="5">
    <location>
        <begin position="200"/>
        <end position="212"/>
    </location>
</feature>
<dbReference type="GO" id="GO:0000445">
    <property type="term" value="C:THO complex part of transcription export complex"/>
    <property type="evidence" value="ECO:0007669"/>
    <property type="project" value="InterPro"/>
</dbReference>
<evidence type="ECO:0000256" key="5">
    <source>
        <dbReference type="SAM" id="MobiDB-lite"/>
    </source>
</evidence>
<dbReference type="GO" id="GO:0006397">
    <property type="term" value="P:mRNA processing"/>
    <property type="evidence" value="ECO:0007669"/>
    <property type="project" value="InterPro"/>
</dbReference>
<comment type="subcellular location">
    <subcellularLocation>
        <location evidence="1">Nucleus</location>
    </subcellularLocation>
</comment>
<protein>
    <submittedName>
        <fullName evidence="6">Putative mrna processing</fullName>
    </submittedName>
</protein>
<evidence type="ECO:0000256" key="4">
    <source>
        <dbReference type="ARBA" id="ARBA00023242"/>
    </source>
</evidence>
<keyword evidence="3" id="KW-0175">Coiled coil</keyword>
<feature type="region of interest" description="Disordered" evidence="5">
    <location>
        <begin position="178"/>
        <end position="227"/>
    </location>
</feature>
<evidence type="ECO:0000256" key="3">
    <source>
        <dbReference type="ARBA" id="ARBA00023054"/>
    </source>
</evidence>
<accession>A0A7G3AQN9</accession>
<name>A0A7G3AQN9_LUTLO</name>
<evidence type="ECO:0000313" key="6">
    <source>
        <dbReference type="EMBL" id="MBC1174497.1"/>
    </source>
</evidence>
<dbReference type="EMBL" id="GITU01005794">
    <property type="protein sequence ID" value="MBC1174497.1"/>
    <property type="molecule type" value="Transcribed_RNA"/>
</dbReference>
<dbReference type="Pfam" id="PF05615">
    <property type="entry name" value="THOC7"/>
    <property type="match status" value="1"/>
</dbReference>
<proteinExistence type="inferred from homology"/>
<comment type="similarity">
    <text evidence="2">Belongs to the THOC7 family.</text>
</comment>
<dbReference type="GO" id="GO:0006406">
    <property type="term" value="P:mRNA export from nucleus"/>
    <property type="evidence" value="ECO:0007669"/>
    <property type="project" value="TreeGrafter"/>
</dbReference>
<keyword evidence="4" id="KW-0539">Nucleus</keyword>
<organism evidence="6">
    <name type="scientific">Lutzomyia longipalpis</name>
    <name type="common">Sand fly</name>
    <dbReference type="NCBI Taxonomy" id="7200"/>
    <lineage>
        <taxon>Eukaryota</taxon>
        <taxon>Metazoa</taxon>
        <taxon>Ecdysozoa</taxon>
        <taxon>Arthropoda</taxon>
        <taxon>Hexapoda</taxon>
        <taxon>Insecta</taxon>
        <taxon>Pterygota</taxon>
        <taxon>Neoptera</taxon>
        <taxon>Endopterygota</taxon>
        <taxon>Diptera</taxon>
        <taxon>Nematocera</taxon>
        <taxon>Psychodoidea</taxon>
        <taxon>Psychodidae</taxon>
        <taxon>Lutzomyia</taxon>
        <taxon>Lutzomyia</taxon>
    </lineage>
</organism>
<feature type="compositionally biased region" description="Acidic residues" evidence="5">
    <location>
        <begin position="180"/>
        <end position="194"/>
    </location>
</feature>
<dbReference type="PANTHER" id="PTHR23405">
    <property type="entry name" value="MAINTENANCE OF KILLER 16 MAK16 PROTEIN-RELATED"/>
    <property type="match status" value="1"/>
</dbReference>
<sequence>MTDEEVIKRRLLIDGDGTGDDRRLNVLLKTFIKWCSSNESPENTAATYDRMQAQLAQCEFAVTKSDFATKMMQQELKNYESISQTIEKGIELAKVQIEHSKENLVLAKKIRKNRMEHDALSKVTNQQPDRKKTLQQLDVVKGELNQLQDTRRVLQRKLAHRRKEFLVLMRSIRELQATLQEDEEASEDEDTEMAEDTHSPSRPSSAACSPDSPDFKPVSPAFVIERD</sequence>
<reference evidence="6" key="1">
    <citation type="journal article" date="2020" name="BMC">
        <title>Leishmania infection induces a limited differential gene expression in the sand fly midgut.</title>
        <authorList>
            <person name="Coutinho-Abreu I.V."/>
            <person name="Serafim T.D."/>
            <person name="Meneses C."/>
            <person name="Kamhawi S."/>
            <person name="Oliveira F."/>
            <person name="Valenzuela J.G."/>
        </authorList>
    </citation>
    <scope>NUCLEOTIDE SEQUENCE</scope>
    <source>
        <strain evidence="6">Jacobina</strain>
        <tissue evidence="6">Midgut</tissue>
    </source>
</reference>
<evidence type="ECO:0000256" key="1">
    <source>
        <dbReference type="ARBA" id="ARBA00004123"/>
    </source>
</evidence>
<dbReference type="AlphaFoldDB" id="A0A7G3AQN9"/>
<dbReference type="InterPro" id="IPR008501">
    <property type="entry name" value="THOC7/Mft1"/>
</dbReference>
<dbReference type="PANTHER" id="PTHR23405:SF5">
    <property type="entry name" value="THO COMPLEX SUBUNIT 7 HOMOLOG"/>
    <property type="match status" value="1"/>
</dbReference>